<dbReference type="InterPro" id="IPR047175">
    <property type="entry name" value="CotS-like"/>
</dbReference>
<keyword evidence="1" id="KW-0167">Capsid protein</keyword>
<keyword evidence="1" id="KW-0946">Virion</keyword>
<dbReference type="PANTHER" id="PTHR39179:SF1">
    <property type="entry name" value="SPORE COAT PROTEIN I"/>
    <property type="match status" value="1"/>
</dbReference>
<dbReference type="PANTHER" id="PTHR39179">
    <property type="entry name" value="SPORE COAT PROTEIN I"/>
    <property type="match status" value="1"/>
</dbReference>
<dbReference type="RefSeq" id="WP_343824991.1">
    <property type="nucleotide sequence ID" value="NZ_BAAACI010000002.1"/>
</dbReference>
<proteinExistence type="predicted"/>
<gene>
    <name evidence="1" type="ORF">GCM10008908_14050</name>
</gene>
<evidence type="ECO:0000313" key="2">
    <source>
        <dbReference type="Proteomes" id="UP001501047"/>
    </source>
</evidence>
<comment type="caution">
    <text evidence="1">The sequence shown here is derived from an EMBL/GenBank/DDBJ whole genome shotgun (WGS) entry which is preliminary data.</text>
</comment>
<dbReference type="Proteomes" id="UP001501047">
    <property type="component" value="Unassembled WGS sequence"/>
</dbReference>
<accession>A0ABN1KMA1</accession>
<keyword evidence="2" id="KW-1185">Reference proteome</keyword>
<organism evidence="1 2">
    <name type="scientific">Clostridium subterminale</name>
    <dbReference type="NCBI Taxonomy" id="1550"/>
    <lineage>
        <taxon>Bacteria</taxon>
        <taxon>Bacillati</taxon>
        <taxon>Bacillota</taxon>
        <taxon>Clostridia</taxon>
        <taxon>Eubacteriales</taxon>
        <taxon>Clostridiaceae</taxon>
        <taxon>Clostridium</taxon>
    </lineage>
</organism>
<dbReference type="Gene3D" id="3.90.1200.10">
    <property type="match status" value="1"/>
</dbReference>
<sequence length="254" mass="30209">MNRFFYDSFQQYLSTKGVKKVNFMLKSNETLSRRILEEKVIEQIHIINEVHKVSCGFNGYLRKRINNHTCKLIEDDKIQLKKLRRSLEKIKDNGPIDRVEEIVLERGDKILARGEKVIDTIMDNGYMELVARSMDNVEICLTNVDFDNLGKGETIEIVNFDDIAYNMVEMDCYYFLVKLKRKGFKVDFNRCIDEFCELEGLGKNSKIFIRALLSYPYEFIKIYEKYKKNKKNWNEEEYIRRLLNGIKEDEMSLI</sequence>
<name>A0ABN1KMA1_CLOSU</name>
<protein>
    <submittedName>
        <fullName evidence="1">Spore coat protein CotS</fullName>
    </submittedName>
</protein>
<dbReference type="EMBL" id="BAAACI010000002">
    <property type="protein sequence ID" value="GAA0770770.1"/>
    <property type="molecule type" value="Genomic_DNA"/>
</dbReference>
<evidence type="ECO:0000313" key="1">
    <source>
        <dbReference type="EMBL" id="GAA0770770.1"/>
    </source>
</evidence>
<reference evidence="1 2" key="1">
    <citation type="journal article" date="2019" name="Int. J. Syst. Evol. Microbiol.">
        <title>The Global Catalogue of Microorganisms (GCM) 10K type strain sequencing project: providing services to taxonomists for standard genome sequencing and annotation.</title>
        <authorList>
            <consortium name="The Broad Institute Genomics Platform"/>
            <consortium name="The Broad Institute Genome Sequencing Center for Infectious Disease"/>
            <person name="Wu L."/>
            <person name="Ma J."/>
        </authorList>
    </citation>
    <scope>NUCLEOTIDE SEQUENCE [LARGE SCALE GENOMIC DNA]</scope>
    <source>
        <strain evidence="1 2">JCM 1417</strain>
    </source>
</reference>